<dbReference type="InterPro" id="IPR039739">
    <property type="entry name" value="MAG2/RNF10"/>
</dbReference>
<dbReference type="Gene3D" id="3.30.40.10">
    <property type="entry name" value="Zinc/RING finger domain, C3HC4 (zinc finger)"/>
    <property type="match status" value="1"/>
</dbReference>
<keyword evidence="12" id="KW-1185">Reference proteome</keyword>
<evidence type="ECO:0000256" key="1">
    <source>
        <dbReference type="ARBA" id="ARBA00004496"/>
    </source>
</evidence>
<dbReference type="WBParaSite" id="TTAC_0000972301-mRNA-1">
    <property type="protein sequence ID" value="TTAC_0000972301-mRNA-1"/>
    <property type="gene ID" value="TTAC_0000972301"/>
</dbReference>
<keyword evidence="4" id="KW-0479">Metal-binding</keyword>
<comment type="subcellular location">
    <subcellularLocation>
        <location evidence="1">Cytoplasm</location>
    </subcellularLocation>
</comment>
<dbReference type="PANTHER" id="PTHR12983">
    <property type="entry name" value="RING FINGER 10 FAMILY MEMBER"/>
    <property type="match status" value="1"/>
</dbReference>
<comment type="similarity">
    <text evidence="2">Belongs to the RNF10 family.</text>
</comment>
<proteinExistence type="inferred from homology"/>
<dbReference type="PROSITE" id="PS50089">
    <property type="entry name" value="ZF_RING_2"/>
    <property type="match status" value="1"/>
</dbReference>
<reference evidence="13" key="1">
    <citation type="submission" date="2017-02" db="UniProtKB">
        <authorList>
            <consortium name="WormBaseParasite"/>
        </authorList>
    </citation>
    <scope>IDENTIFICATION</scope>
</reference>
<evidence type="ECO:0000256" key="7">
    <source>
        <dbReference type="ARBA" id="ARBA00035131"/>
    </source>
</evidence>
<evidence type="ECO:0000256" key="9">
    <source>
        <dbReference type="PROSITE-ProRule" id="PRU00175"/>
    </source>
</evidence>
<dbReference type="AlphaFoldDB" id="A0A0R3X848"/>
<evidence type="ECO:0000256" key="6">
    <source>
        <dbReference type="ARBA" id="ARBA00022833"/>
    </source>
</evidence>
<evidence type="ECO:0000313" key="11">
    <source>
        <dbReference type="EMBL" id="VDM34607.1"/>
    </source>
</evidence>
<dbReference type="InterPro" id="IPR001841">
    <property type="entry name" value="Znf_RING"/>
</dbReference>
<protein>
    <recommendedName>
        <fullName evidence="7">E3 ubiquitin-protein ligase RNF10</fullName>
    </recommendedName>
    <alternativeName>
        <fullName evidence="8">RING finger protein 10</fullName>
    </alternativeName>
</protein>
<name>A0A0R3X848_HYDTA</name>
<dbReference type="EMBL" id="UYWX01020995">
    <property type="protein sequence ID" value="VDM34607.1"/>
    <property type="molecule type" value="Genomic_DNA"/>
</dbReference>
<accession>A0A0R3X848</accession>
<evidence type="ECO:0000259" key="10">
    <source>
        <dbReference type="PROSITE" id="PS50089"/>
    </source>
</evidence>
<sequence>MTYLRVFYSSAVGEIELEDVGWSEVGEVAIHSPTLSLCGRCYQRPFLPRIGPCGHIYCLVCIWVRIAFNHDERVETCPTCGRSLKVTDLKRVSIFKSYIPKVGDVMKFRLLPKDTKCVNSYVLDIWTAKYCAHLVKTKRRSYRYFIRKDIALMKKYMSKWKDAKNSTITRMVAGEIFASLLQEQERLNYGAESIGPFTKRYILHLHSYTVFLHAFNRACLSLAFKKIGLPKMVSGKVIFIECHTMDLNIREMIPDLRHVPLGHTFYLVLLEFEASTFSDFHDLQPIFGGMLLDFVRPSFNLKVAVGSIINSFVSLNMRHTCVYFVDELFSITPAEHRSFYKDHDGDIKNLEESNNWRSITLPSGSKAFFADSLLRRYLQEGLSDSL</sequence>
<keyword evidence="6" id="KW-0862">Zinc</keyword>
<dbReference type="STRING" id="6205.A0A0R3X848"/>
<reference evidence="11 12" key="2">
    <citation type="submission" date="2018-11" db="EMBL/GenBank/DDBJ databases">
        <authorList>
            <consortium name="Pathogen Informatics"/>
        </authorList>
    </citation>
    <scope>NUCLEOTIDE SEQUENCE [LARGE SCALE GENOMIC DNA]</scope>
</reference>
<dbReference type="GO" id="GO:0045944">
    <property type="term" value="P:positive regulation of transcription by RNA polymerase II"/>
    <property type="evidence" value="ECO:0007669"/>
    <property type="project" value="TreeGrafter"/>
</dbReference>
<feature type="domain" description="RING-type" evidence="10">
    <location>
        <begin position="38"/>
        <end position="80"/>
    </location>
</feature>
<gene>
    <name evidence="11" type="ORF">TTAC_LOCUS9708</name>
</gene>
<evidence type="ECO:0000313" key="12">
    <source>
        <dbReference type="Proteomes" id="UP000274429"/>
    </source>
</evidence>
<dbReference type="InterPro" id="IPR017907">
    <property type="entry name" value="Znf_RING_CS"/>
</dbReference>
<evidence type="ECO:0000256" key="4">
    <source>
        <dbReference type="ARBA" id="ARBA00022723"/>
    </source>
</evidence>
<keyword evidence="3" id="KW-0963">Cytoplasm</keyword>
<dbReference type="SUPFAM" id="SSF57850">
    <property type="entry name" value="RING/U-box"/>
    <property type="match status" value="1"/>
</dbReference>
<evidence type="ECO:0000256" key="5">
    <source>
        <dbReference type="ARBA" id="ARBA00022771"/>
    </source>
</evidence>
<keyword evidence="5 9" id="KW-0863">Zinc-finger</keyword>
<dbReference type="GO" id="GO:0005737">
    <property type="term" value="C:cytoplasm"/>
    <property type="evidence" value="ECO:0007669"/>
    <property type="project" value="UniProtKB-SubCell"/>
</dbReference>
<dbReference type="GO" id="GO:0008270">
    <property type="term" value="F:zinc ion binding"/>
    <property type="evidence" value="ECO:0007669"/>
    <property type="project" value="UniProtKB-KW"/>
</dbReference>
<evidence type="ECO:0000256" key="8">
    <source>
        <dbReference type="ARBA" id="ARBA00035390"/>
    </source>
</evidence>
<dbReference type="SMART" id="SM00184">
    <property type="entry name" value="RING"/>
    <property type="match status" value="1"/>
</dbReference>
<dbReference type="Proteomes" id="UP000274429">
    <property type="component" value="Unassembled WGS sequence"/>
</dbReference>
<dbReference type="OrthoDB" id="302966at2759"/>
<evidence type="ECO:0000313" key="13">
    <source>
        <dbReference type="WBParaSite" id="TTAC_0000972301-mRNA-1"/>
    </source>
</evidence>
<dbReference type="PROSITE" id="PS00518">
    <property type="entry name" value="ZF_RING_1"/>
    <property type="match status" value="1"/>
</dbReference>
<dbReference type="GO" id="GO:0000976">
    <property type="term" value="F:transcription cis-regulatory region binding"/>
    <property type="evidence" value="ECO:0007669"/>
    <property type="project" value="TreeGrafter"/>
</dbReference>
<dbReference type="PANTHER" id="PTHR12983:SF9">
    <property type="entry name" value="E3 UBIQUITIN-PROTEIN LIGASE RNF10"/>
    <property type="match status" value="1"/>
</dbReference>
<evidence type="ECO:0000256" key="2">
    <source>
        <dbReference type="ARBA" id="ARBA00008117"/>
    </source>
</evidence>
<dbReference type="InterPro" id="IPR013083">
    <property type="entry name" value="Znf_RING/FYVE/PHD"/>
</dbReference>
<organism evidence="13">
    <name type="scientific">Hydatigena taeniaeformis</name>
    <name type="common">Feline tapeworm</name>
    <name type="synonym">Taenia taeniaeformis</name>
    <dbReference type="NCBI Taxonomy" id="6205"/>
    <lineage>
        <taxon>Eukaryota</taxon>
        <taxon>Metazoa</taxon>
        <taxon>Spiralia</taxon>
        <taxon>Lophotrochozoa</taxon>
        <taxon>Platyhelminthes</taxon>
        <taxon>Cestoda</taxon>
        <taxon>Eucestoda</taxon>
        <taxon>Cyclophyllidea</taxon>
        <taxon>Taeniidae</taxon>
        <taxon>Hydatigera</taxon>
    </lineage>
</organism>
<evidence type="ECO:0000256" key="3">
    <source>
        <dbReference type="ARBA" id="ARBA00022490"/>
    </source>
</evidence>